<dbReference type="HOGENOM" id="CLU_3254114_0_0_5"/>
<proteinExistence type="predicted"/>
<sequence>MLSITKMATQDGTFTIYVDAKAVAWGLTTSAADDLIATLLRAPDFADVML</sequence>
<evidence type="ECO:0000313" key="1">
    <source>
        <dbReference type="EMBL" id="EIM26392.1"/>
    </source>
</evidence>
<accession>I4YR00</accession>
<protein>
    <submittedName>
        <fullName evidence="1">Uncharacterized protein</fullName>
    </submittedName>
</protein>
<name>I4YR00_9HYPH</name>
<evidence type="ECO:0000313" key="2">
    <source>
        <dbReference type="Proteomes" id="UP000003947"/>
    </source>
</evidence>
<gene>
    <name evidence="1" type="ORF">MicloDRAFT_00029410</name>
</gene>
<organism evidence="1 2">
    <name type="scientific">Microvirga lotononidis</name>
    <dbReference type="NCBI Taxonomy" id="864069"/>
    <lineage>
        <taxon>Bacteria</taxon>
        <taxon>Pseudomonadati</taxon>
        <taxon>Pseudomonadota</taxon>
        <taxon>Alphaproteobacteria</taxon>
        <taxon>Hyphomicrobiales</taxon>
        <taxon>Methylobacteriaceae</taxon>
        <taxon>Microvirga</taxon>
    </lineage>
</organism>
<dbReference type="STRING" id="864069.MicloDRAFT_00029410"/>
<dbReference type="AlphaFoldDB" id="I4YR00"/>
<dbReference type="RefSeq" id="WP_009762443.1">
    <property type="nucleotide sequence ID" value="NZ_CP141049.1"/>
</dbReference>
<reference evidence="1 2" key="1">
    <citation type="submission" date="2012-02" db="EMBL/GenBank/DDBJ databases">
        <title>Improved High-Quality Draft sequence of Microvirga sp. WSM3557.</title>
        <authorList>
            <consortium name="US DOE Joint Genome Institute"/>
            <person name="Lucas S."/>
            <person name="Han J."/>
            <person name="Lapidus A."/>
            <person name="Cheng J.-F."/>
            <person name="Goodwin L."/>
            <person name="Pitluck S."/>
            <person name="Peters L."/>
            <person name="Zhang X."/>
            <person name="Detter J.C."/>
            <person name="Han C."/>
            <person name="Tapia R."/>
            <person name="Land M."/>
            <person name="Hauser L."/>
            <person name="Kyrpides N."/>
            <person name="Ivanova N."/>
            <person name="Pagani I."/>
            <person name="Brau L."/>
            <person name="Yates R."/>
            <person name="O'Hara G."/>
            <person name="Rui T."/>
            <person name="Howieson J."/>
            <person name="Reeve W."/>
            <person name="Woyke T."/>
        </authorList>
    </citation>
    <scope>NUCLEOTIDE SEQUENCE [LARGE SCALE GENOMIC DNA]</scope>
    <source>
        <strain evidence="1 2">WSM3557</strain>
    </source>
</reference>
<dbReference type="EMBL" id="JH660645">
    <property type="protein sequence ID" value="EIM26392.1"/>
    <property type="molecule type" value="Genomic_DNA"/>
</dbReference>
<keyword evidence="2" id="KW-1185">Reference proteome</keyword>
<dbReference type="Proteomes" id="UP000003947">
    <property type="component" value="Unassembled WGS sequence"/>
</dbReference>
<dbReference type="PATRIC" id="fig|864069.3.peg.3180"/>